<dbReference type="GO" id="GO:0007018">
    <property type="term" value="P:microtubule-based movement"/>
    <property type="evidence" value="ECO:0007669"/>
    <property type="project" value="TreeGrafter"/>
</dbReference>
<evidence type="ECO:0000313" key="5">
    <source>
        <dbReference type="EMBL" id="REJ51022.1"/>
    </source>
</evidence>
<dbReference type="GO" id="GO:0005737">
    <property type="term" value="C:cytoplasm"/>
    <property type="evidence" value="ECO:0007669"/>
    <property type="project" value="UniProtKB-SubCell"/>
</dbReference>
<dbReference type="AlphaFoldDB" id="A0A3E0LV11"/>
<comment type="subcellular location">
    <subcellularLocation>
        <location evidence="1">Cytoplasm</location>
    </subcellularLocation>
</comment>
<evidence type="ECO:0000256" key="2">
    <source>
        <dbReference type="ARBA" id="ARBA00022490"/>
    </source>
</evidence>
<gene>
    <name evidence="5" type="ORF">DWQ51_13815</name>
</gene>
<evidence type="ECO:0000256" key="4">
    <source>
        <dbReference type="ARBA" id="ARBA00022803"/>
    </source>
</evidence>
<keyword evidence="2" id="KW-0963">Cytoplasm</keyword>
<dbReference type="Gene3D" id="1.25.40.10">
    <property type="entry name" value="Tetratricopeptide repeat domain"/>
    <property type="match status" value="1"/>
</dbReference>
<evidence type="ECO:0000256" key="1">
    <source>
        <dbReference type="ARBA" id="ARBA00004496"/>
    </source>
</evidence>
<dbReference type="GO" id="GO:0019894">
    <property type="term" value="F:kinesin binding"/>
    <property type="evidence" value="ECO:0007669"/>
    <property type="project" value="TreeGrafter"/>
</dbReference>
<keyword evidence="3" id="KW-0677">Repeat</keyword>
<dbReference type="SUPFAM" id="SSF48452">
    <property type="entry name" value="TPR-like"/>
    <property type="match status" value="1"/>
</dbReference>
<sequence>MVSLNNLGLLYHSQDRYTEAEPLYLEAINIFREGLGENHPHTQTIMENLKLCCRNSGK</sequence>
<dbReference type="InterPro" id="IPR002151">
    <property type="entry name" value="Kinesin_light"/>
</dbReference>
<comment type="caution">
    <text evidence="5">The sequence shown here is derived from an EMBL/GenBank/DDBJ whole genome shotgun (WGS) entry which is preliminary data.</text>
</comment>
<accession>A0A3E0LV11</accession>
<dbReference type="PANTHER" id="PTHR45783:SF3">
    <property type="entry name" value="KINESIN LIGHT CHAIN"/>
    <property type="match status" value="1"/>
</dbReference>
<dbReference type="GO" id="GO:0005871">
    <property type="term" value="C:kinesin complex"/>
    <property type="evidence" value="ECO:0007669"/>
    <property type="project" value="InterPro"/>
</dbReference>
<protein>
    <submittedName>
        <fullName evidence="5">Tetratricopeptide repeat-containing protein</fullName>
    </submittedName>
</protein>
<organism evidence="5 6">
    <name type="scientific">Microcystis wesenbergii TW10</name>
    <dbReference type="NCBI Taxonomy" id="2060474"/>
    <lineage>
        <taxon>Bacteria</taxon>
        <taxon>Bacillati</taxon>
        <taxon>Cyanobacteriota</taxon>
        <taxon>Cyanophyceae</taxon>
        <taxon>Oscillatoriophycideae</taxon>
        <taxon>Chroococcales</taxon>
        <taxon>Microcystaceae</taxon>
        <taxon>Microcystis</taxon>
    </lineage>
</organism>
<reference evidence="5 6" key="1">
    <citation type="submission" date="2017-10" db="EMBL/GenBank/DDBJ databases">
        <title>A large-scale comparative metagenomic study reveals the eutrophication-driven functional interactions in six Microcystis-epibionts communities.</title>
        <authorList>
            <person name="Li Q."/>
            <person name="Lin F."/>
        </authorList>
    </citation>
    <scope>NUCLEOTIDE SEQUENCE [LARGE SCALE GENOMIC DNA]</scope>
    <source>
        <strain evidence="5">TW10</strain>
    </source>
</reference>
<dbReference type="PANTHER" id="PTHR45783">
    <property type="entry name" value="KINESIN LIGHT CHAIN"/>
    <property type="match status" value="1"/>
</dbReference>
<name>A0A3E0LV11_9CHRO</name>
<dbReference type="Proteomes" id="UP000257002">
    <property type="component" value="Unassembled WGS sequence"/>
</dbReference>
<proteinExistence type="predicted"/>
<dbReference type="InterPro" id="IPR011990">
    <property type="entry name" value="TPR-like_helical_dom_sf"/>
</dbReference>
<evidence type="ECO:0000256" key="3">
    <source>
        <dbReference type="ARBA" id="ARBA00022737"/>
    </source>
</evidence>
<keyword evidence="4" id="KW-0802">TPR repeat</keyword>
<dbReference type="Pfam" id="PF13374">
    <property type="entry name" value="TPR_10"/>
    <property type="match status" value="1"/>
</dbReference>
<evidence type="ECO:0000313" key="6">
    <source>
        <dbReference type="Proteomes" id="UP000257002"/>
    </source>
</evidence>
<dbReference type="EMBL" id="QQWD01000015">
    <property type="protein sequence ID" value="REJ51022.1"/>
    <property type="molecule type" value="Genomic_DNA"/>
</dbReference>